<evidence type="ECO:0000313" key="2">
    <source>
        <dbReference type="Proteomes" id="UP001161017"/>
    </source>
</evidence>
<evidence type="ECO:0000313" key="1">
    <source>
        <dbReference type="EMBL" id="MDI1490125.1"/>
    </source>
</evidence>
<sequence length="202" mass="23416">MDRIQDERANRKFLVLNLQEYGDDNDESLVKRICASIKDEIELIDEEKRRQGKSINWGLTILDFQHVIQMDKARLEKEGVEGDLDHYYGLVELRLWEEQVADSQNERLELMLEGKYKDEIELPDIVETILDEMIARENVEILQIKTRTGVGEGPGAEEEQKTLLELLKETLKDGVSELADEDGWTTEKAQETYAHVKRALLD</sequence>
<keyword evidence="2" id="KW-1185">Reference proteome</keyword>
<comment type="caution">
    <text evidence="1">The sequence shown here is derived from an EMBL/GenBank/DDBJ whole genome shotgun (WGS) entry which is preliminary data.</text>
</comment>
<reference evidence="1" key="1">
    <citation type="journal article" date="2023" name="Genome Biol. Evol.">
        <title>First Whole Genome Sequence and Flow Cytometry Genome Size Data for the Lichen-Forming Fungus Ramalina farinacea (Ascomycota).</title>
        <authorList>
            <person name="Llewellyn T."/>
            <person name="Mian S."/>
            <person name="Hill R."/>
            <person name="Leitch I.J."/>
            <person name="Gaya E."/>
        </authorList>
    </citation>
    <scope>NUCLEOTIDE SEQUENCE</scope>
    <source>
        <strain evidence="1">LIQ254RAFAR</strain>
    </source>
</reference>
<protein>
    <submittedName>
        <fullName evidence="1">Uncharacterized protein</fullName>
    </submittedName>
</protein>
<dbReference type="Proteomes" id="UP001161017">
    <property type="component" value="Unassembled WGS sequence"/>
</dbReference>
<accession>A0AA43TXK9</accession>
<organism evidence="1 2">
    <name type="scientific">Ramalina farinacea</name>
    <dbReference type="NCBI Taxonomy" id="258253"/>
    <lineage>
        <taxon>Eukaryota</taxon>
        <taxon>Fungi</taxon>
        <taxon>Dikarya</taxon>
        <taxon>Ascomycota</taxon>
        <taxon>Pezizomycotina</taxon>
        <taxon>Lecanoromycetes</taxon>
        <taxon>OSLEUM clade</taxon>
        <taxon>Lecanoromycetidae</taxon>
        <taxon>Lecanorales</taxon>
        <taxon>Lecanorineae</taxon>
        <taxon>Ramalinaceae</taxon>
        <taxon>Ramalina</taxon>
    </lineage>
</organism>
<gene>
    <name evidence="1" type="ORF">OHK93_001325</name>
</gene>
<dbReference type="AlphaFoldDB" id="A0AA43TXK9"/>
<name>A0AA43TXK9_9LECA</name>
<proteinExistence type="predicted"/>
<dbReference type="EMBL" id="JAPUFD010000011">
    <property type="protein sequence ID" value="MDI1490125.1"/>
    <property type="molecule type" value="Genomic_DNA"/>
</dbReference>